<evidence type="ECO:0000313" key="13">
    <source>
        <dbReference type="Proteomes" id="UP000283509"/>
    </source>
</evidence>
<evidence type="ECO:0000256" key="4">
    <source>
        <dbReference type="ARBA" id="ARBA00022840"/>
    </source>
</evidence>
<evidence type="ECO:0000256" key="2">
    <source>
        <dbReference type="ARBA" id="ARBA00022801"/>
    </source>
</evidence>
<dbReference type="InterPro" id="IPR014001">
    <property type="entry name" value="Helicase_ATP-bd"/>
</dbReference>
<keyword evidence="3 8" id="KW-0347">Helicase</keyword>
<dbReference type="InterPro" id="IPR001650">
    <property type="entry name" value="Helicase_C-like"/>
</dbReference>
<dbReference type="STRING" id="6689.A0A3R7P2G6"/>
<dbReference type="SUPFAM" id="SSF52540">
    <property type="entry name" value="P-loop containing nucleoside triphosphate hydrolases"/>
    <property type="match status" value="2"/>
</dbReference>
<organism evidence="12 13">
    <name type="scientific">Penaeus vannamei</name>
    <name type="common">Whiteleg shrimp</name>
    <name type="synonym">Litopenaeus vannamei</name>
    <dbReference type="NCBI Taxonomy" id="6689"/>
    <lineage>
        <taxon>Eukaryota</taxon>
        <taxon>Metazoa</taxon>
        <taxon>Ecdysozoa</taxon>
        <taxon>Arthropoda</taxon>
        <taxon>Crustacea</taxon>
        <taxon>Multicrustacea</taxon>
        <taxon>Malacostraca</taxon>
        <taxon>Eumalacostraca</taxon>
        <taxon>Eucarida</taxon>
        <taxon>Decapoda</taxon>
        <taxon>Dendrobranchiata</taxon>
        <taxon>Penaeoidea</taxon>
        <taxon>Penaeidae</taxon>
        <taxon>Penaeus</taxon>
    </lineage>
</organism>
<evidence type="ECO:0000256" key="9">
    <source>
        <dbReference type="RuleBase" id="RU365068"/>
    </source>
</evidence>
<dbReference type="FunFam" id="3.40.50.300:FF:000877">
    <property type="entry name" value="RNA helicase"/>
    <property type="match status" value="1"/>
</dbReference>
<accession>A0A3R7P2G6</accession>
<gene>
    <name evidence="12" type="ORF">C7M84_007971</name>
</gene>
<dbReference type="PANTHER" id="PTHR24031">
    <property type="entry name" value="RNA HELICASE"/>
    <property type="match status" value="1"/>
</dbReference>
<dbReference type="EMBL" id="QCYY01002017">
    <property type="protein sequence ID" value="ROT73577.1"/>
    <property type="molecule type" value="Genomic_DNA"/>
</dbReference>
<comment type="domain">
    <text evidence="9">The Q motif is unique to and characteristic of the DEAD box family of RNA helicases and controls ATP binding and hydrolysis.</text>
</comment>
<dbReference type="CDD" id="cd17960">
    <property type="entry name" value="DEADc_DDX55"/>
    <property type="match status" value="1"/>
</dbReference>
<dbReference type="Proteomes" id="UP000283509">
    <property type="component" value="Unassembled WGS sequence"/>
</dbReference>
<evidence type="ECO:0000256" key="8">
    <source>
        <dbReference type="RuleBase" id="RU000492"/>
    </source>
</evidence>
<evidence type="ECO:0000256" key="6">
    <source>
        <dbReference type="ARBA" id="ARBA00038002"/>
    </source>
</evidence>
<proteinExistence type="inferred from homology"/>
<comment type="caution">
    <text evidence="12">The sequence shown here is derived from an EMBL/GenBank/DDBJ whole genome shotgun (WGS) entry which is preliminary data.</text>
</comment>
<protein>
    <recommendedName>
        <fullName evidence="9">ATP-dependent RNA helicase</fullName>
        <ecNumber evidence="9">3.6.4.13</ecNumber>
    </recommendedName>
</protein>
<dbReference type="InterPro" id="IPR011545">
    <property type="entry name" value="DEAD/DEAH_box_helicase_dom"/>
</dbReference>
<comment type="similarity">
    <text evidence="6">Belongs to the DEAD box helicase family. DDX55/SPB4 subfamily.</text>
</comment>
<keyword evidence="13" id="KW-1185">Reference proteome</keyword>
<dbReference type="GO" id="GO:0016787">
    <property type="term" value="F:hydrolase activity"/>
    <property type="evidence" value="ECO:0007669"/>
    <property type="project" value="UniProtKB-KW"/>
</dbReference>
<dbReference type="InterPro" id="IPR027417">
    <property type="entry name" value="P-loop_NTPase"/>
</dbReference>
<feature type="domain" description="Helicase C-terminal" evidence="11">
    <location>
        <begin position="249"/>
        <end position="397"/>
    </location>
</feature>
<name>A0A3R7P2G6_PENVA</name>
<dbReference type="Gene3D" id="3.40.50.300">
    <property type="entry name" value="P-loop containing nucleotide triphosphate hydrolases"/>
    <property type="match status" value="2"/>
</dbReference>
<evidence type="ECO:0000256" key="1">
    <source>
        <dbReference type="ARBA" id="ARBA00022741"/>
    </source>
</evidence>
<dbReference type="GO" id="GO:0003724">
    <property type="term" value="F:RNA helicase activity"/>
    <property type="evidence" value="ECO:0007669"/>
    <property type="project" value="UniProtKB-EC"/>
</dbReference>
<keyword evidence="1 8" id="KW-0547">Nucleotide-binding</keyword>
<evidence type="ECO:0000256" key="7">
    <source>
        <dbReference type="ARBA" id="ARBA00047984"/>
    </source>
</evidence>
<dbReference type="GO" id="GO:0005524">
    <property type="term" value="F:ATP binding"/>
    <property type="evidence" value="ECO:0007669"/>
    <property type="project" value="UniProtKB-UniRule"/>
</dbReference>
<evidence type="ECO:0000313" key="12">
    <source>
        <dbReference type="EMBL" id="ROT73577.1"/>
    </source>
</evidence>
<evidence type="ECO:0000259" key="11">
    <source>
        <dbReference type="PROSITE" id="PS51194"/>
    </source>
</evidence>
<dbReference type="SMART" id="SM00487">
    <property type="entry name" value="DEXDc"/>
    <property type="match status" value="1"/>
</dbReference>
<dbReference type="AlphaFoldDB" id="A0A3R7P2G6"/>
<keyword evidence="2 8" id="KW-0378">Hydrolase</keyword>
<reference evidence="12 13" key="2">
    <citation type="submission" date="2019-01" db="EMBL/GenBank/DDBJ databases">
        <title>The decoding of complex shrimp genome reveals the adaptation for benthos swimmer, frequently molting mechanism and breeding impact on genome.</title>
        <authorList>
            <person name="Sun Y."/>
            <person name="Gao Y."/>
            <person name="Yu Y."/>
        </authorList>
    </citation>
    <scope>NUCLEOTIDE SEQUENCE [LARGE SCALE GENOMIC DNA]</scope>
    <source>
        <tissue evidence="12">Muscle</tissue>
    </source>
</reference>
<dbReference type="CDD" id="cd18787">
    <property type="entry name" value="SF2_C_DEAD"/>
    <property type="match status" value="1"/>
</dbReference>
<comment type="catalytic activity">
    <reaction evidence="7 9">
        <text>ATP + H2O = ADP + phosphate + H(+)</text>
        <dbReference type="Rhea" id="RHEA:13065"/>
        <dbReference type="ChEBI" id="CHEBI:15377"/>
        <dbReference type="ChEBI" id="CHEBI:15378"/>
        <dbReference type="ChEBI" id="CHEBI:30616"/>
        <dbReference type="ChEBI" id="CHEBI:43474"/>
        <dbReference type="ChEBI" id="CHEBI:456216"/>
        <dbReference type="EC" id="3.6.4.13"/>
    </reaction>
</comment>
<feature type="domain" description="Helicase ATP-binding" evidence="10">
    <location>
        <begin position="36"/>
        <end position="220"/>
    </location>
</feature>
<dbReference type="PROSITE" id="PS51192">
    <property type="entry name" value="HELICASE_ATP_BIND_1"/>
    <property type="match status" value="1"/>
</dbReference>
<evidence type="ECO:0000256" key="5">
    <source>
        <dbReference type="ARBA" id="ARBA00022884"/>
    </source>
</evidence>
<dbReference type="OrthoDB" id="7396459at2759"/>
<sequence length="402" mass="44980">MDTSWASLKVKLIPPIMSTLKDFKFKSMTPVQAACIPMLLSHKDVVAEAVTGSGKTLAFLIPVLQILERREQKLKKHEIGALVVSPTRELATQIHEVLQGFLKYLPGRTSMLAVGGSYPSEDIDRFKANGAHILIGTPGRLEDLLGRQISDCGSFADGVRALEVLILDEADRLLDMGFHSTISTIIAYLPKQRRTGLFSATQTSDVVTLVRAGLRNPVQVKVKEKDATGDERTPKSLMNFYMECEPDKKFATLLAVLREKRSEKCMVFFPTCACVEYFTIILKETLKNMKILSLHGKMKDKRFKIFDEFRSLASGVLLCTDVMCRGVDIPRVDWVIQFDPPSSATAFVHRCGRTARIGNEGNAIVMLLPSETDYVEFIQINQKVTLRRLKPPAEVPDLHWPL</sequence>
<keyword evidence="5 9" id="KW-0694">RNA-binding</keyword>
<comment type="function">
    <text evidence="9">RNA helicase.</text>
</comment>
<evidence type="ECO:0000256" key="3">
    <source>
        <dbReference type="ARBA" id="ARBA00022806"/>
    </source>
</evidence>
<dbReference type="Pfam" id="PF00270">
    <property type="entry name" value="DEAD"/>
    <property type="match status" value="1"/>
</dbReference>
<dbReference type="PROSITE" id="PS51194">
    <property type="entry name" value="HELICASE_CTER"/>
    <property type="match status" value="1"/>
</dbReference>
<dbReference type="SMART" id="SM00490">
    <property type="entry name" value="HELICc"/>
    <property type="match status" value="1"/>
</dbReference>
<dbReference type="PROSITE" id="PS00039">
    <property type="entry name" value="DEAD_ATP_HELICASE"/>
    <property type="match status" value="1"/>
</dbReference>
<keyword evidence="4 8" id="KW-0067">ATP-binding</keyword>
<dbReference type="Pfam" id="PF00271">
    <property type="entry name" value="Helicase_C"/>
    <property type="match status" value="1"/>
</dbReference>
<evidence type="ECO:0000259" key="10">
    <source>
        <dbReference type="PROSITE" id="PS51192"/>
    </source>
</evidence>
<dbReference type="GO" id="GO:0003723">
    <property type="term" value="F:RNA binding"/>
    <property type="evidence" value="ECO:0007669"/>
    <property type="project" value="UniProtKB-UniRule"/>
</dbReference>
<reference evidence="12 13" key="1">
    <citation type="submission" date="2018-04" db="EMBL/GenBank/DDBJ databases">
        <authorList>
            <person name="Zhang X."/>
            <person name="Yuan J."/>
            <person name="Li F."/>
            <person name="Xiang J."/>
        </authorList>
    </citation>
    <scope>NUCLEOTIDE SEQUENCE [LARGE SCALE GENOMIC DNA]</scope>
    <source>
        <tissue evidence="12">Muscle</tissue>
    </source>
</reference>
<dbReference type="EC" id="3.6.4.13" evidence="9"/>
<dbReference type="InterPro" id="IPR000629">
    <property type="entry name" value="RNA-helicase_DEAD-box_CS"/>
</dbReference>